<keyword evidence="7" id="KW-1185">Reference proteome</keyword>
<keyword evidence="1" id="KW-0805">Transcription regulation</keyword>
<dbReference type="SUPFAM" id="SSF51206">
    <property type="entry name" value="cAMP-binding domain-like"/>
    <property type="match status" value="1"/>
</dbReference>
<dbReference type="InterPro" id="IPR012318">
    <property type="entry name" value="HTH_CRP"/>
</dbReference>
<dbReference type="Gene3D" id="2.60.120.10">
    <property type="entry name" value="Jelly Rolls"/>
    <property type="match status" value="1"/>
</dbReference>
<dbReference type="GO" id="GO:0003700">
    <property type="term" value="F:DNA-binding transcription factor activity"/>
    <property type="evidence" value="ECO:0007669"/>
    <property type="project" value="TreeGrafter"/>
</dbReference>
<dbReference type="InterPro" id="IPR018490">
    <property type="entry name" value="cNMP-bd_dom_sf"/>
</dbReference>
<dbReference type="InterPro" id="IPR036388">
    <property type="entry name" value="WH-like_DNA-bd_sf"/>
</dbReference>
<dbReference type="InterPro" id="IPR036390">
    <property type="entry name" value="WH_DNA-bd_sf"/>
</dbReference>
<dbReference type="SMART" id="SM00100">
    <property type="entry name" value="cNMP"/>
    <property type="match status" value="1"/>
</dbReference>
<dbReference type="EMBL" id="SUME01000006">
    <property type="protein sequence ID" value="TJZ54817.1"/>
    <property type="molecule type" value="Genomic_DNA"/>
</dbReference>
<dbReference type="PROSITE" id="PS50042">
    <property type="entry name" value="CNMP_BINDING_3"/>
    <property type="match status" value="1"/>
</dbReference>
<dbReference type="InterPro" id="IPR000595">
    <property type="entry name" value="cNMP-bd_dom"/>
</dbReference>
<dbReference type="PANTHER" id="PTHR24567">
    <property type="entry name" value="CRP FAMILY TRANSCRIPTIONAL REGULATORY PROTEIN"/>
    <property type="match status" value="1"/>
</dbReference>
<accession>A0A4U0NKK2</accession>
<feature type="domain" description="Cyclic nucleotide-binding" evidence="4">
    <location>
        <begin position="14"/>
        <end position="116"/>
    </location>
</feature>
<dbReference type="SMART" id="SM00419">
    <property type="entry name" value="HTH_CRP"/>
    <property type="match status" value="1"/>
</dbReference>
<proteinExistence type="predicted"/>
<evidence type="ECO:0000256" key="1">
    <source>
        <dbReference type="ARBA" id="ARBA00023015"/>
    </source>
</evidence>
<evidence type="ECO:0000256" key="2">
    <source>
        <dbReference type="ARBA" id="ARBA00023125"/>
    </source>
</evidence>
<dbReference type="InterPro" id="IPR050397">
    <property type="entry name" value="Env_Response_Regulators"/>
</dbReference>
<dbReference type="Pfam" id="PF13545">
    <property type="entry name" value="HTH_Crp_2"/>
    <property type="match status" value="1"/>
</dbReference>
<evidence type="ECO:0000256" key="3">
    <source>
        <dbReference type="ARBA" id="ARBA00023163"/>
    </source>
</evidence>
<name>A0A4U0NKK2_9SPHI</name>
<dbReference type="InterPro" id="IPR014710">
    <property type="entry name" value="RmlC-like_jellyroll"/>
</dbReference>
<dbReference type="OrthoDB" id="667966at2"/>
<dbReference type="RefSeq" id="WP_136902177.1">
    <property type="nucleotide sequence ID" value="NZ_SUME01000006.1"/>
</dbReference>
<dbReference type="PROSITE" id="PS51063">
    <property type="entry name" value="HTH_CRP_2"/>
    <property type="match status" value="1"/>
</dbReference>
<dbReference type="Proteomes" id="UP000306808">
    <property type="component" value="Unassembled WGS sequence"/>
</dbReference>
<protein>
    <submittedName>
        <fullName evidence="6">Crp/Fnr family transcriptional regulator</fullName>
    </submittedName>
</protein>
<gene>
    <name evidence="6" type="ORF">FAZ15_15200</name>
</gene>
<evidence type="ECO:0000259" key="4">
    <source>
        <dbReference type="PROSITE" id="PS50042"/>
    </source>
</evidence>
<evidence type="ECO:0000313" key="6">
    <source>
        <dbReference type="EMBL" id="TJZ54817.1"/>
    </source>
</evidence>
<evidence type="ECO:0000313" key="7">
    <source>
        <dbReference type="Proteomes" id="UP000306808"/>
    </source>
</evidence>
<dbReference type="Pfam" id="PF00027">
    <property type="entry name" value="cNMP_binding"/>
    <property type="match status" value="1"/>
</dbReference>
<dbReference type="CDD" id="cd00038">
    <property type="entry name" value="CAP_ED"/>
    <property type="match status" value="1"/>
</dbReference>
<feature type="domain" description="HTH crp-type" evidence="5">
    <location>
        <begin position="129"/>
        <end position="201"/>
    </location>
</feature>
<comment type="caution">
    <text evidence="6">The sequence shown here is derived from an EMBL/GenBank/DDBJ whole genome shotgun (WGS) entry which is preliminary data.</text>
</comment>
<keyword evidence="3" id="KW-0804">Transcription</keyword>
<dbReference type="Gene3D" id="1.10.10.10">
    <property type="entry name" value="Winged helix-like DNA-binding domain superfamily/Winged helix DNA-binding domain"/>
    <property type="match status" value="1"/>
</dbReference>
<sequence length="202" mass="22810">MIPVELLLKRGAAYRKVAAGDVIFNEGAVAAYYYQLTEGRVRWCTVNADGREILHKVIDPGESFGEFPLFDDKPYAASAIADSPCTMLRLCKSTFHGLLKEFPEIHFAFTQSLVSDLRFKFMLTSILSSNSPENVVSNLIHYFNDRGKLICQECNRLLLTRQQLANMTGLRVETVIRAIKQMEREDRLSIVKGKVFIPADGM</sequence>
<dbReference type="SUPFAM" id="SSF46785">
    <property type="entry name" value="Winged helix' DNA-binding domain"/>
    <property type="match status" value="1"/>
</dbReference>
<reference evidence="6 7" key="1">
    <citation type="submission" date="2019-04" db="EMBL/GenBank/DDBJ databases">
        <title>Sphingobacterium olei sp. nov., isolated from oil-contaminated soil.</title>
        <authorList>
            <person name="Liu B."/>
        </authorList>
    </citation>
    <scope>NUCLEOTIDE SEQUENCE [LARGE SCALE GENOMIC DNA]</scope>
    <source>
        <strain evidence="6 7">HAL-9</strain>
    </source>
</reference>
<organism evidence="6 7">
    <name type="scientific">Sphingobacterium olei</name>
    <dbReference type="NCBI Taxonomy" id="2571155"/>
    <lineage>
        <taxon>Bacteria</taxon>
        <taxon>Pseudomonadati</taxon>
        <taxon>Bacteroidota</taxon>
        <taxon>Sphingobacteriia</taxon>
        <taxon>Sphingobacteriales</taxon>
        <taxon>Sphingobacteriaceae</taxon>
        <taxon>Sphingobacterium</taxon>
    </lineage>
</organism>
<keyword evidence="2" id="KW-0238">DNA-binding</keyword>
<dbReference type="GO" id="GO:0005829">
    <property type="term" value="C:cytosol"/>
    <property type="evidence" value="ECO:0007669"/>
    <property type="project" value="TreeGrafter"/>
</dbReference>
<evidence type="ECO:0000259" key="5">
    <source>
        <dbReference type="PROSITE" id="PS51063"/>
    </source>
</evidence>
<dbReference type="PANTHER" id="PTHR24567:SF28">
    <property type="entry name" value="LISTERIOLYSIN REGULATORY PROTEIN"/>
    <property type="match status" value="1"/>
</dbReference>
<dbReference type="GO" id="GO:0003677">
    <property type="term" value="F:DNA binding"/>
    <property type="evidence" value="ECO:0007669"/>
    <property type="project" value="UniProtKB-KW"/>
</dbReference>
<dbReference type="AlphaFoldDB" id="A0A4U0NKK2"/>